<dbReference type="EMBL" id="AP022601">
    <property type="protein sequence ID" value="BBY94732.1"/>
    <property type="molecule type" value="Genomic_DNA"/>
</dbReference>
<dbReference type="AlphaFoldDB" id="A0A9W4B6F0"/>
<gene>
    <name evidence="1" type="ORF">MGALJ_44010</name>
</gene>
<evidence type="ECO:0000313" key="1">
    <source>
        <dbReference type="EMBL" id="BBY94732.1"/>
    </source>
</evidence>
<dbReference type="Proteomes" id="UP000465785">
    <property type="component" value="Chromosome"/>
</dbReference>
<proteinExistence type="predicted"/>
<evidence type="ECO:0000313" key="2">
    <source>
        <dbReference type="Proteomes" id="UP000465785"/>
    </source>
</evidence>
<accession>A0A9W4B6F0</accession>
<organism evidence="1 2">
    <name type="scientific">Mycobacterium gallinarum</name>
    <dbReference type="NCBI Taxonomy" id="39689"/>
    <lineage>
        <taxon>Bacteria</taxon>
        <taxon>Bacillati</taxon>
        <taxon>Actinomycetota</taxon>
        <taxon>Actinomycetes</taxon>
        <taxon>Mycobacteriales</taxon>
        <taxon>Mycobacteriaceae</taxon>
        <taxon>Mycobacterium</taxon>
    </lineage>
</organism>
<dbReference type="InterPro" id="IPR036689">
    <property type="entry name" value="ESAT-6-like_sf"/>
</dbReference>
<name>A0A9W4B6F0_9MYCO</name>
<keyword evidence="2" id="KW-1185">Reference proteome</keyword>
<protein>
    <submittedName>
        <fullName evidence="1">Uncharacterized protein</fullName>
    </submittedName>
</protein>
<dbReference type="Gene3D" id="1.10.287.1060">
    <property type="entry name" value="ESAT-6-like"/>
    <property type="match status" value="1"/>
</dbReference>
<reference evidence="1 2" key="1">
    <citation type="journal article" date="2019" name="Emerg. Microbes Infect.">
        <title>Comprehensive subspecies identification of 175 nontuberculous mycobacteria species based on 7547 genomic profiles.</title>
        <authorList>
            <person name="Matsumoto Y."/>
            <person name="Kinjo T."/>
            <person name="Motooka D."/>
            <person name="Nabeya D."/>
            <person name="Jung N."/>
            <person name="Uechi K."/>
            <person name="Horii T."/>
            <person name="Iida T."/>
            <person name="Fujita J."/>
            <person name="Nakamura S."/>
        </authorList>
    </citation>
    <scope>NUCLEOTIDE SEQUENCE [LARGE SCALE GENOMIC DNA]</scope>
    <source>
        <strain evidence="1 2">JCM 6399</strain>
    </source>
</reference>
<dbReference type="KEGG" id="mgau:MGALJ_44010"/>
<sequence>MHLLTRDNQFVATSISAVEASQPERLVSAAADVGAMASQLDNLITMQRESLAELRDGWTGGAADAAIARGEQNLTVQEALRDRLHTLQGVLASGGGQLNSARTALLDMVGELRGQGWEISDDGVTTPPPNLSEAFRSVPQAYTLMIQRLLETYAVIDDETADGFPIFEPGG</sequence>
<dbReference type="SUPFAM" id="SSF140453">
    <property type="entry name" value="EsxAB dimer-like"/>
    <property type="match status" value="1"/>
</dbReference>